<evidence type="ECO:0000256" key="3">
    <source>
        <dbReference type="ARBA" id="ARBA00022692"/>
    </source>
</evidence>
<evidence type="ECO:0000256" key="2">
    <source>
        <dbReference type="ARBA" id="ARBA00006840"/>
    </source>
</evidence>
<dbReference type="EMBL" id="CM002292">
    <property type="protein sequence ID" value="ESW22223.1"/>
    <property type="molecule type" value="Genomic_DNA"/>
</dbReference>
<dbReference type="GO" id="GO:0016020">
    <property type="term" value="C:membrane"/>
    <property type="evidence" value="ECO:0007669"/>
    <property type="project" value="UniProtKB-SubCell"/>
</dbReference>
<evidence type="ECO:0000256" key="5">
    <source>
        <dbReference type="ARBA" id="ARBA00023136"/>
    </source>
</evidence>
<evidence type="ECO:0000313" key="8">
    <source>
        <dbReference type="Proteomes" id="UP000000226"/>
    </source>
</evidence>
<dbReference type="Proteomes" id="UP000000226">
    <property type="component" value="Chromosome 5"/>
</dbReference>
<feature type="transmembrane region" description="Helical" evidence="6">
    <location>
        <begin position="238"/>
        <end position="258"/>
    </location>
</feature>
<organism evidence="7 8">
    <name type="scientific">Phaseolus vulgaris</name>
    <name type="common">Kidney bean</name>
    <name type="synonym">French bean</name>
    <dbReference type="NCBI Taxonomy" id="3885"/>
    <lineage>
        <taxon>Eukaryota</taxon>
        <taxon>Viridiplantae</taxon>
        <taxon>Streptophyta</taxon>
        <taxon>Embryophyta</taxon>
        <taxon>Tracheophyta</taxon>
        <taxon>Spermatophyta</taxon>
        <taxon>Magnoliopsida</taxon>
        <taxon>eudicotyledons</taxon>
        <taxon>Gunneridae</taxon>
        <taxon>Pentapetalae</taxon>
        <taxon>rosids</taxon>
        <taxon>fabids</taxon>
        <taxon>Fabales</taxon>
        <taxon>Fabaceae</taxon>
        <taxon>Papilionoideae</taxon>
        <taxon>50 kb inversion clade</taxon>
        <taxon>NPAAA clade</taxon>
        <taxon>indigoferoid/millettioid clade</taxon>
        <taxon>Phaseoleae</taxon>
        <taxon>Phaseolus</taxon>
    </lineage>
</organism>
<feature type="transmembrane region" description="Helical" evidence="6">
    <location>
        <begin position="41"/>
        <end position="64"/>
    </location>
</feature>
<keyword evidence="3 6" id="KW-0812">Transmembrane</keyword>
<evidence type="ECO:0000256" key="4">
    <source>
        <dbReference type="ARBA" id="ARBA00022989"/>
    </source>
</evidence>
<dbReference type="eggNOG" id="ENOG502QU76">
    <property type="taxonomic scope" value="Eukaryota"/>
</dbReference>
<dbReference type="PRINTS" id="PR00259">
    <property type="entry name" value="TMFOUR"/>
</dbReference>
<evidence type="ECO:0000256" key="1">
    <source>
        <dbReference type="ARBA" id="ARBA00004141"/>
    </source>
</evidence>
<dbReference type="InterPro" id="IPR018499">
    <property type="entry name" value="Tetraspanin/Peripherin"/>
</dbReference>
<gene>
    <name evidence="7" type="ORF">PHAVU_005G137500g</name>
</gene>
<dbReference type="InterPro" id="IPR044991">
    <property type="entry name" value="TET_plant"/>
</dbReference>
<dbReference type="OrthoDB" id="1881997at2759"/>
<feature type="transmembrane region" description="Helical" evidence="6">
    <location>
        <begin position="6"/>
        <end position="29"/>
    </location>
</feature>
<dbReference type="OMA" id="RANNTEC"/>
<accession>V7BYT4</accession>
<evidence type="ECO:0000313" key="7">
    <source>
        <dbReference type="EMBL" id="ESW22223.1"/>
    </source>
</evidence>
<dbReference type="AlphaFoldDB" id="V7BYT4"/>
<keyword evidence="4 6" id="KW-1133">Transmembrane helix</keyword>
<keyword evidence="5 6" id="KW-0472">Membrane</keyword>
<comment type="subcellular location">
    <subcellularLocation>
        <location evidence="1">Membrane</location>
        <topology evidence="1">Multi-pass membrane protein</topology>
    </subcellularLocation>
</comment>
<evidence type="ECO:0000256" key="6">
    <source>
        <dbReference type="SAM" id="Phobius"/>
    </source>
</evidence>
<comment type="similarity">
    <text evidence="2">Belongs to the tetraspanin (TM4SF) family.</text>
</comment>
<name>V7BYT4_PHAVU</name>
<evidence type="ECO:0008006" key="9">
    <source>
        <dbReference type="Google" id="ProtNLM"/>
    </source>
</evidence>
<dbReference type="Pfam" id="PF00335">
    <property type="entry name" value="Tetraspanin"/>
    <property type="match status" value="1"/>
</dbReference>
<protein>
    <recommendedName>
        <fullName evidence="9">Tetraspanin-3</fullName>
    </recommendedName>
</protein>
<keyword evidence="8" id="KW-1185">Reference proteome</keyword>
<dbReference type="PANTHER" id="PTHR32191">
    <property type="entry name" value="TETRASPANIN-8-RELATED"/>
    <property type="match status" value="1"/>
</dbReference>
<proteinExistence type="inferred from homology"/>
<sequence>MRRSNNLIGLLNFFTLVLSVPILGGGIWLSTRSNGTECLKFLQLPLIIIAVIMMVTALAGLIGACYRNTLLMALYLLAMIFIMLVFLGFIIFAYAATAKGSGKVTENRAYLEYYLEDYQGWLKERVASDEYWTKISSCVRESKLCGKLGRTIHGVPENADTFYLINLSPIQSGCCKPPTECGFKYENETVWRSEEGVVGSNTDCSRWSNDQNLLCYECDSCKAGVLATLKKSWRKVSMINIVVLVVLFLVNLVAYAAYKNNLKIDNCQPCGETKITKLRPT</sequence>
<dbReference type="STRING" id="3885.V7BYT4"/>
<dbReference type="Gramene" id="ESW22223">
    <property type="protein sequence ID" value="ESW22223"/>
    <property type="gene ID" value="PHAVU_005G137500g"/>
</dbReference>
<feature type="transmembrane region" description="Helical" evidence="6">
    <location>
        <begin position="70"/>
        <end position="95"/>
    </location>
</feature>
<reference evidence="8" key="1">
    <citation type="journal article" date="2014" name="Nat. Genet.">
        <title>A reference genome for common bean and genome-wide analysis of dual domestications.</title>
        <authorList>
            <person name="Schmutz J."/>
            <person name="McClean P.E."/>
            <person name="Mamidi S."/>
            <person name="Wu G.A."/>
            <person name="Cannon S.B."/>
            <person name="Grimwood J."/>
            <person name="Jenkins J."/>
            <person name="Shu S."/>
            <person name="Song Q."/>
            <person name="Chavarro C."/>
            <person name="Torres-Torres M."/>
            <person name="Geffroy V."/>
            <person name="Moghaddam S.M."/>
            <person name="Gao D."/>
            <person name="Abernathy B."/>
            <person name="Barry K."/>
            <person name="Blair M."/>
            <person name="Brick M.A."/>
            <person name="Chovatia M."/>
            <person name="Gepts P."/>
            <person name="Goodstein D.M."/>
            <person name="Gonzales M."/>
            <person name="Hellsten U."/>
            <person name="Hyten D.L."/>
            <person name="Jia G."/>
            <person name="Kelly J.D."/>
            <person name="Kudrna D."/>
            <person name="Lee R."/>
            <person name="Richard M.M."/>
            <person name="Miklas P.N."/>
            <person name="Osorno J.M."/>
            <person name="Rodrigues J."/>
            <person name="Thareau V."/>
            <person name="Urrea C.A."/>
            <person name="Wang M."/>
            <person name="Yu Y."/>
            <person name="Zhang M."/>
            <person name="Wing R.A."/>
            <person name="Cregan P.B."/>
            <person name="Rokhsar D.S."/>
            <person name="Jackson S.A."/>
        </authorList>
    </citation>
    <scope>NUCLEOTIDE SEQUENCE [LARGE SCALE GENOMIC DNA]</scope>
    <source>
        <strain evidence="8">cv. G19833</strain>
    </source>
</reference>
<dbReference type="GO" id="GO:0009734">
    <property type="term" value="P:auxin-activated signaling pathway"/>
    <property type="evidence" value="ECO:0007669"/>
    <property type="project" value="InterPro"/>
</dbReference>